<dbReference type="GeneTree" id="ENSGT01150000286953"/>
<dbReference type="FunFam" id="3.30.160.60:FF:001498">
    <property type="entry name" value="Zinc finger protein 404"/>
    <property type="match status" value="1"/>
</dbReference>
<reference evidence="15" key="2">
    <citation type="submission" date="2025-09" db="UniProtKB">
        <authorList>
            <consortium name="Ensembl"/>
        </authorList>
    </citation>
    <scope>IDENTIFICATION</scope>
</reference>
<keyword evidence="11" id="KW-0539">Nucleus</keyword>
<dbReference type="InterPro" id="IPR036236">
    <property type="entry name" value="Znf_C2H2_sf"/>
</dbReference>
<dbReference type="FunFam" id="3.30.160.60:FF:000450">
    <property type="entry name" value="PR domain zinc finger protein 14"/>
    <property type="match status" value="1"/>
</dbReference>
<dbReference type="Gene3D" id="3.30.160.60">
    <property type="entry name" value="Classic Zinc Finger"/>
    <property type="match status" value="3"/>
</dbReference>
<dbReference type="SMART" id="SM00355">
    <property type="entry name" value="ZnF_C2H2"/>
    <property type="match status" value="3"/>
</dbReference>
<evidence type="ECO:0000256" key="9">
    <source>
        <dbReference type="ARBA" id="ARBA00023125"/>
    </source>
</evidence>
<dbReference type="OrthoDB" id="9439903at2759"/>
<comment type="subcellular location">
    <subcellularLocation>
        <location evidence="2">Nucleus</location>
    </subcellularLocation>
</comment>
<evidence type="ECO:0000256" key="8">
    <source>
        <dbReference type="ARBA" id="ARBA00023015"/>
    </source>
</evidence>
<comment type="function">
    <text evidence="1">May be involved in transcriptional regulation.</text>
</comment>
<dbReference type="PANTHER" id="PTHR14196:SF12">
    <property type="entry name" value="ZINC FINGER PROTEIN 208-LIKE"/>
    <property type="match status" value="1"/>
</dbReference>
<evidence type="ECO:0000259" key="14">
    <source>
        <dbReference type="PROSITE" id="PS50157"/>
    </source>
</evidence>
<keyword evidence="8" id="KW-0805">Transcription regulation</keyword>
<evidence type="ECO:0000256" key="4">
    <source>
        <dbReference type="ARBA" id="ARBA00022723"/>
    </source>
</evidence>
<feature type="domain" description="C2H2-type" evidence="14">
    <location>
        <begin position="437"/>
        <end position="464"/>
    </location>
</feature>
<evidence type="ECO:0000256" key="10">
    <source>
        <dbReference type="ARBA" id="ARBA00023163"/>
    </source>
</evidence>
<dbReference type="InterPro" id="IPR013087">
    <property type="entry name" value="Znf_C2H2_type"/>
</dbReference>
<evidence type="ECO:0000256" key="6">
    <source>
        <dbReference type="ARBA" id="ARBA00022771"/>
    </source>
</evidence>
<feature type="domain" description="C2H2-type" evidence="14">
    <location>
        <begin position="465"/>
        <end position="490"/>
    </location>
</feature>
<dbReference type="PROSITE" id="PS50157">
    <property type="entry name" value="ZINC_FINGER_C2H2_2"/>
    <property type="match status" value="3"/>
</dbReference>
<protein>
    <submittedName>
        <fullName evidence="15">Zinc finger protein 724-like</fullName>
    </submittedName>
</protein>
<dbReference type="KEGG" id="pki:111861064"/>
<dbReference type="GO" id="GO:0000977">
    <property type="term" value="F:RNA polymerase II transcription regulatory region sequence-specific DNA binding"/>
    <property type="evidence" value="ECO:0007669"/>
    <property type="project" value="TreeGrafter"/>
</dbReference>
<dbReference type="FunFam" id="3.30.160.60:FF:000966">
    <property type="entry name" value="ZFP90 zinc finger protein"/>
    <property type="match status" value="1"/>
</dbReference>
<evidence type="ECO:0000256" key="12">
    <source>
        <dbReference type="PROSITE-ProRule" id="PRU00042"/>
    </source>
</evidence>
<reference evidence="15" key="1">
    <citation type="submission" date="2025-08" db="UniProtKB">
        <authorList>
            <consortium name="Ensembl"/>
        </authorList>
    </citation>
    <scope>IDENTIFICATION</scope>
</reference>
<keyword evidence="6 12" id="KW-0863">Zinc-finger</keyword>
<dbReference type="Pfam" id="PF00096">
    <property type="entry name" value="zf-C2H2"/>
    <property type="match status" value="3"/>
</dbReference>
<name>A0A3B3SZV7_9TELE</name>
<evidence type="ECO:0000256" key="7">
    <source>
        <dbReference type="ARBA" id="ARBA00022833"/>
    </source>
</evidence>
<evidence type="ECO:0000313" key="16">
    <source>
        <dbReference type="Proteomes" id="UP000261540"/>
    </source>
</evidence>
<evidence type="ECO:0000256" key="3">
    <source>
        <dbReference type="ARBA" id="ARBA00006991"/>
    </source>
</evidence>
<dbReference type="RefSeq" id="XP_023701140.1">
    <property type="nucleotide sequence ID" value="XM_023845372.2"/>
</dbReference>
<evidence type="ECO:0000256" key="11">
    <source>
        <dbReference type="ARBA" id="ARBA00023242"/>
    </source>
</evidence>
<keyword evidence="16" id="KW-1185">Reference proteome</keyword>
<dbReference type="GO" id="GO:0008270">
    <property type="term" value="F:zinc ion binding"/>
    <property type="evidence" value="ECO:0007669"/>
    <property type="project" value="UniProtKB-KW"/>
</dbReference>
<keyword evidence="4" id="KW-0479">Metal-binding</keyword>
<dbReference type="PROSITE" id="PS00028">
    <property type="entry name" value="ZINC_FINGER_C2H2_1"/>
    <property type="match status" value="3"/>
</dbReference>
<comment type="similarity">
    <text evidence="3">Belongs to the krueppel C2H2-type zinc-finger protein family.</text>
</comment>
<feature type="coiled-coil region" evidence="13">
    <location>
        <begin position="34"/>
        <end position="68"/>
    </location>
</feature>
<dbReference type="GeneID" id="111861064"/>
<dbReference type="STRING" id="1676925.ENSPKIP00000036159"/>
<evidence type="ECO:0000256" key="5">
    <source>
        <dbReference type="ARBA" id="ARBA00022737"/>
    </source>
</evidence>
<dbReference type="GO" id="GO:0005634">
    <property type="term" value="C:nucleus"/>
    <property type="evidence" value="ECO:0007669"/>
    <property type="project" value="UniProtKB-SubCell"/>
</dbReference>
<evidence type="ECO:0000256" key="13">
    <source>
        <dbReference type="SAM" id="Coils"/>
    </source>
</evidence>
<dbReference type="Proteomes" id="UP000261540">
    <property type="component" value="Unplaced"/>
</dbReference>
<accession>A0A3B3SZV7</accession>
<dbReference type="AlphaFoldDB" id="A0A3B3SZV7"/>
<dbReference type="InterPro" id="IPR050717">
    <property type="entry name" value="C2H2-ZF_Transcription_Reg"/>
</dbReference>
<keyword evidence="10" id="KW-0804">Transcription</keyword>
<proteinExistence type="inferred from homology"/>
<sequence>MLYHTGFHEQLGSIMDKLAKAAMTEICRLVDDGYAVLRLEISQKQKENEDLKGKLKMLELVLAQEYRETSGTSRVDAINSCSNSDVQDRDKLQGANFPNKARDLDMQLGVGVWRDGVCTATDRSLQPALSVSQCVAVNERKPESLFIKEEDAEEEFGSRVQDVDINVSDQRTEQVLLDCEKAALILDKESLSLPQGITYDFWESSALETDLKTEKESRNQRSQHAISEHNLQTVNNMNSEYIMYETPNQSRSFCQNKGEMDTEHTTYSCKIKNLSVQPELQCTLPTEKSSDNCFPRFGSLDEKHKVIQTNSLSFSREYEVCSAWKKDTEVGVVHVQHKHDGENGQRKGTEAGSVTKSCLMDAQMTAVAFSTAPRSYAADVDMFIPGYKCFTASESVKTNARFGTRKKRFVCKYCGKSCTRSTGLKIHQRVHTGEKPFSCTYCDKRFSDASNLRKHQRFHSGERPFICVHCGKKFNQSSNLKTHLKVYHDS</sequence>
<evidence type="ECO:0000256" key="1">
    <source>
        <dbReference type="ARBA" id="ARBA00003767"/>
    </source>
</evidence>
<keyword evidence="7" id="KW-0862">Zinc</keyword>
<keyword evidence="13" id="KW-0175">Coiled coil</keyword>
<keyword evidence="5" id="KW-0677">Repeat</keyword>
<organism evidence="15 16">
    <name type="scientific">Paramormyrops kingsleyae</name>
    <dbReference type="NCBI Taxonomy" id="1676925"/>
    <lineage>
        <taxon>Eukaryota</taxon>
        <taxon>Metazoa</taxon>
        <taxon>Chordata</taxon>
        <taxon>Craniata</taxon>
        <taxon>Vertebrata</taxon>
        <taxon>Euteleostomi</taxon>
        <taxon>Actinopterygii</taxon>
        <taxon>Neopterygii</taxon>
        <taxon>Teleostei</taxon>
        <taxon>Osteoglossocephala</taxon>
        <taxon>Osteoglossomorpha</taxon>
        <taxon>Osteoglossiformes</taxon>
        <taxon>Mormyridae</taxon>
        <taxon>Paramormyrops</taxon>
    </lineage>
</organism>
<evidence type="ECO:0000313" key="15">
    <source>
        <dbReference type="Ensembl" id="ENSPKIP00000036159.1"/>
    </source>
</evidence>
<dbReference type="GO" id="GO:0000981">
    <property type="term" value="F:DNA-binding transcription factor activity, RNA polymerase II-specific"/>
    <property type="evidence" value="ECO:0007669"/>
    <property type="project" value="TreeGrafter"/>
</dbReference>
<keyword evidence="9" id="KW-0238">DNA-binding</keyword>
<feature type="domain" description="C2H2-type" evidence="14">
    <location>
        <begin position="409"/>
        <end position="436"/>
    </location>
</feature>
<dbReference type="Ensembl" id="ENSPKIT00000017099.1">
    <property type="protein sequence ID" value="ENSPKIP00000036159.1"/>
    <property type="gene ID" value="ENSPKIG00000014829.1"/>
</dbReference>
<dbReference type="SUPFAM" id="SSF57667">
    <property type="entry name" value="beta-beta-alpha zinc fingers"/>
    <property type="match status" value="2"/>
</dbReference>
<evidence type="ECO:0000256" key="2">
    <source>
        <dbReference type="ARBA" id="ARBA00004123"/>
    </source>
</evidence>
<dbReference type="PANTHER" id="PTHR14196">
    <property type="entry name" value="ODD-SKIPPED - RELATED"/>
    <property type="match status" value="1"/>
</dbReference>